<name>A0A0L0P1L2_CANAR</name>
<accession>A0A0L0P1L2</accession>
<dbReference type="AlphaFoldDB" id="A0A0L0P1L2"/>
<comment type="caution">
    <text evidence="1">The sequence shown here is derived from an EMBL/GenBank/DDBJ whole genome shotgun (WGS) entry which is preliminary data.</text>
</comment>
<reference evidence="2" key="1">
    <citation type="journal article" date="2015" name="BMC Genomics">
        <title>Draft genome of a commonly misdiagnosed multidrug resistant pathogen Candida auris.</title>
        <authorList>
            <person name="Chatterjee S."/>
            <person name="Alampalli S.V."/>
            <person name="Nageshan R.K."/>
            <person name="Chettiar S.T."/>
            <person name="Joshi S."/>
            <person name="Tatu U.S."/>
        </authorList>
    </citation>
    <scope>NUCLEOTIDE SEQUENCE [LARGE SCALE GENOMIC DNA]</scope>
    <source>
        <strain evidence="2">6684</strain>
    </source>
</reference>
<gene>
    <name evidence="1" type="ORF">QG37_02790</name>
</gene>
<evidence type="ECO:0000313" key="1">
    <source>
        <dbReference type="EMBL" id="KNE00247.1"/>
    </source>
</evidence>
<proteinExistence type="predicted"/>
<organism evidence="1 2">
    <name type="scientific">Candidozyma auris</name>
    <name type="common">Yeast</name>
    <name type="synonym">Candida auris</name>
    <dbReference type="NCBI Taxonomy" id="498019"/>
    <lineage>
        <taxon>Eukaryota</taxon>
        <taxon>Fungi</taxon>
        <taxon>Dikarya</taxon>
        <taxon>Ascomycota</taxon>
        <taxon>Saccharomycotina</taxon>
        <taxon>Pichiomycetes</taxon>
        <taxon>Metschnikowiaceae</taxon>
        <taxon>Candidozyma</taxon>
    </lineage>
</organism>
<evidence type="ECO:0000313" key="2">
    <source>
        <dbReference type="Proteomes" id="UP000037122"/>
    </source>
</evidence>
<dbReference type="Proteomes" id="UP000037122">
    <property type="component" value="Unassembled WGS sequence"/>
</dbReference>
<sequence length="38" mass="4321">MLFEYLVEADENEALVLRILAIEFSSIAPVHNGTEEEK</sequence>
<dbReference type="VEuPathDB" id="FungiDB:QG37_02790"/>
<protein>
    <submittedName>
        <fullName evidence="1">Uncharacterized protein</fullName>
    </submittedName>
</protein>
<dbReference type="EMBL" id="LGST01000019">
    <property type="protein sequence ID" value="KNE00247.1"/>
    <property type="molecule type" value="Genomic_DNA"/>
</dbReference>